<sequence>MKKNINTIQSLTWLRETLFFNALFLLWVTGRVSDRDNA</sequence>
<comment type="caution">
    <text evidence="1">The sequence shown here is derived from an EMBL/GenBank/DDBJ whole genome shotgun (WGS) entry which is preliminary data.</text>
</comment>
<evidence type="ECO:0000313" key="1">
    <source>
        <dbReference type="EMBL" id="MDR6805414.1"/>
    </source>
</evidence>
<proteinExistence type="predicted"/>
<organism evidence="1 2">
    <name type="scientific">Dyadobacter fermentans</name>
    <dbReference type="NCBI Taxonomy" id="94254"/>
    <lineage>
        <taxon>Bacteria</taxon>
        <taxon>Pseudomonadati</taxon>
        <taxon>Bacteroidota</taxon>
        <taxon>Cytophagia</taxon>
        <taxon>Cytophagales</taxon>
        <taxon>Spirosomataceae</taxon>
        <taxon>Dyadobacter</taxon>
    </lineage>
</organism>
<name>A0ABU1QW80_9BACT</name>
<accession>A0ABU1QW80</accession>
<protein>
    <submittedName>
        <fullName evidence="1">Uncharacterized protein</fullName>
    </submittedName>
</protein>
<keyword evidence="2" id="KW-1185">Reference proteome</keyword>
<evidence type="ECO:0000313" key="2">
    <source>
        <dbReference type="Proteomes" id="UP001264980"/>
    </source>
</evidence>
<dbReference type="EMBL" id="JAVDTI010000002">
    <property type="protein sequence ID" value="MDR6805414.1"/>
    <property type="molecule type" value="Genomic_DNA"/>
</dbReference>
<reference evidence="1 2" key="1">
    <citation type="submission" date="2023-07" db="EMBL/GenBank/DDBJ databases">
        <title>Sorghum-associated microbial communities from plants grown in Nebraska, USA.</title>
        <authorList>
            <person name="Schachtman D."/>
        </authorList>
    </citation>
    <scope>NUCLEOTIDE SEQUENCE [LARGE SCALE GENOMIC DNA]</scope>
    <source>
        <strain evidence="1 2">BE57</strain>
    </source>
</reference>
<dbReference type="Proteomes" id="UP001264980">
    <property type="component" value="Unassembled WGS sequence"/>
</dbReference>
<gene>
    <name evidence="1" type="ORF">J2W84_002460</name>
</gene>